<feature type="transmembrane region" description="Helical" evidence="6">
    <location>
        <begin position="462"/>
        <end position="480"/>
    </location>
</feature>
<dbReference type="GO" id="GO:0022857">
    <property type="term" value="F:transmembrane transporter activity"/>
    <property type="evidence" value="ECO:0007669"/>
    <property type="project" value="InterPro"/>
</dbReference>
<keyword evidence="4 6" id="KW-0472">Membrane</keyword>
<keyword evidence="3 6" id="KW-1133">Transmembrane helix</keyword>
<comment type="caution">
    <text evidence="7">The sequence shown here is derived from an EMBL/GenBank/DDBJ whole genome shotgun (WGS) entry which is preliminary data.</text>
</comment>
<feature type="transmembrane region" description="Helical" evidence="6">
    <location>
        <begin position="486"/>
        <end position="505"/>
    </location>
</feature>
<dbReference type="PANTHER" id="PTHR23507:SF13">
    <property type="entry name" value="MFS GENERAL SUBSTRATE TRANSPORTER"/>
    <property type="match status" value="1"/>
</dbReference>
<protein>
    <submittedName>
        <fullName evidence="7">Major facilitator superfamily domain-containing protein</fullName>
    </submittedName>
</protein>
<dbReference type="STRING" id="71784.A0A1Y2B8A5"/>
<sequence length="516" mass="55449">MSSDESTPLLETSSSSPARRSWFPPLARVYFTSFLLSLTFAFTQTSLIYAFRTMTCDAYYATHSVPSLVEGDRCSIGAIEARTANEIAIMSTTTTSCTIINLFITGYWIKRFGPKAAMFQQTAWAAMRNLCQIYAQTLGGQTGIRIIQVTQLFNIMGGAGGYQLAANNYLAILVPAAERTSGFGVLTGMTMLGSATGYSAGGTVQYFFGALAPFEVTFCLLVFSTIFAAGFLPYVAPDHHDAPTEKRRGSFLDPLKLFLPKRVDAGAGRKRWDFNLTLLGAGAFFSVLATGYVPLALQLVGTNVFGFLPAESGYMLSLTLLVKSMFLSILFPRIISAGRRFISHNPSLPPAEAAEEDRPDFAEEADPPATDQVAQHDAPRAAADVPHGSKFDLYFLRWSIFLDGLLTACVALSTHGWHLYVAAAVLPFASGTGSAAKGVTLDFVPPDHRADALSGIALIEKLAAISTVGIFGAIFAALSQVGKPTLVYLCNAAVAMIGFIFLCFVHMPREGRVALA</sequence>
<keyword evidence="8" id="KW-1185">Reference proteome</keyword>
<organism evidence="7 8">
    <name type="scientific">Naematelia encephala</name>
    <dbReference type="NCBI Taxonomy" id="71784"/>
    <lineage>
        <taxon>Eukaryota</taxon>
        <taxon>Fungi</taxon>
        <taxon>Dikarya</taxon>
        <taxon>Basidiomycota</taxon>
        <taxon>Agaricomycotina</taxon>
        <taxon>Tremellomycetes</taxon>
        <taxon>Tremellales</taxon>
        <taxon>Naemateliaceae</taxon>
        <taxon>Naematelia</taxon>
    </lineage>
</organism>
<proteinExistence type="predicted"/>
<evidence type="ECO:0000313" key="8">
    <source>
        <dbReference type="Proteomes" id="UP000193986"/>
    </source>
</evidence>
<dbReference type="EMBL" id="MCFC01000017">
    <property type="protein sequence ID" value="ORY30984.1"/>
    <property type="molecule type" value="Genomic_DNA"/>
</dbReference>
<dbReference type="PANTHER" id="PTHR23507">
    <property type="entry name" value="ZGC:174356"/>
    <property type="match status" value="1"/>
</dbReference>
<feature type="transmembrane region" description="Helical" evidence="6">
    <location>
        <begin position="29"/>
        <end position="51"/>
    </location>
</feature>
<accession>A0A1Y2B8A5</accession>
<evidence type="ECO:0000256" key="2">
    <source>
        <dbReference type="ARBA" id="ARBA00022692"/>
    </source>
</evidence>
<dbReference type="OrthoDB" id="5204190at2759"/>
<gene>
    <name evidence="7" type="ORF">BCR39DRAFT_527506</name>
</gene>
<feature type="transmembrane region" description="Helical" evidence="6">
    <location>
        <begin position="183"/>
        <end position="208"/>
    </location>
</feature>
<dbReference type="GO" id="GO:0016020">
    <property type="term" value="C:membrane"/>
    <property type="evidence" value="ECO:0007669"/>
    <property type="project" value="UniProtKB-SubCell"/>
</dbReference>
<feature type="transmembrane region" description="Helical" evidence="6">
    <location>
        <begin position="214"/>
        <end position="236"/>
    </location>
</feature>
<dbReference type="AlphaFoldDB" id="A0A1Y2B8A5"/>
<comment type="subcellular location">
    <subcellularLocation>
        <location evidence="1">Membrane</location>
        <topology evidence="1">Multi-pass membrane protein</topology>
    </subcellularLocation>
</comment>
<evidence type="ECO:0000256" key="1">
    <source>
        <dbReference type="ARBA" id="ARBA00004141"/>
    </source>
</evidence>
<feature type="transmembrane region" description="Helical" evidence="6">
    <location>
        <begin position="312"/>
        <end position="331"/>
    </location>
</feature>
<keyword evidence="2 6" id="KW-0812">Transmembrane</keyword>
<feature type="transmembrane region" description="Helical" evidence="6">
    <location>
        <begin position="87"/>
        <end position="109"/>
    </location>
</feature>
<feature type="transmembrane region" description="Helical" evidence="6">
    <location>
        <begin position="276"/>
        <end position="300"/>
    </location>
</feature>
<evidence type="ECO:0000313" key="7">
    <source>
        <dbReference type="EMBL" id="ORY30984.1"/>
    </source>
</evidence>
<dbReference type="SUPFAM" id="SSF103473">
    <property type="entry name" value="MFS general substrate transporter"/>
    <property type="match status" value="1"/>
</dbReference>
<dbReference type="InterPro" id="IPR036259">
    <property type="entry name" value="MFS_trans_sf"/>
</dbReference>
<dbReference type="Pfam" id="PF07690">
    <property type="entry name" value="MFS_1"/>
    <property type="match status" value="1"/>
</dbReference>
<name>A0A1Y2B8A5_9TREE</name>
<evidence type="ECO:0000256" key="3">
    <source>
        <dbReference type="ARBA" id="ARBA00022989"/>
    </source>
</evidence>
<reference evidence="7 8" key="1">
    <citation type="submission" date="2016-07" db="EMBL/GenBank/DDBJ databases">
        <title>Pervasive Adenine N6-methylation of Active Genes in Fungi.</title>
        <authorList>
            <consortium name="DOE Joint Genome Institute"/>
            <person name="Mondo S.J."/>
            <person name="Dannebaum R.O."/>
            <person name="Kuo R.C."/>
            <person name="Labutti K."/>
            <person name="Haridas S."/>
            <person name="Kuo A."/>
            <person name="Salamov A."/>
            <person name="Ahrendt S.R."/>
            <person name="Lipzen A."/>
            <person name="Sullivan W."/>
            <person name="Andreopoulos W.B."/>
            <person name="Clum A."/>
            <person name="Lindquist E."/>
            <person name="Daum C."/>
            <person name="Ramamoorthy G.K."/>
            <person name="Gryganskyi A."/>
            <person name="Culley D."/>
            <person name="Magnuson J.K."/>
            <person name="James T.Y."/>
            <person name="O'Malley M.A."/>
            <person name="Stajich J.E."/>
            <person name="Spatafora J.W."/>
            <person name="Visel A."/>
            <person name="Grigoriev I.V."/>
        </authorList>
    </citation>
    <scope>NUCLEOTIDE SEQUENCE [LARGE SCALE GENOMIC DNA]</scope>
    <source>
        <strain evidence="7 8">68-887.2</strain>
    </source>
</reference>
<feature type="compositionally biased region" description="Acidic residues" evidence="5">
    <location>
        <begin position="353"/>
        <end position="366"/>
    </location>
</feature>
<dbReference type="Gene3D" id="1.20.1250.20">
    <property type="entry name" value="MFS general substrate transporter like domains"/>
    <property type="match status" value="2"/>
</dbReference>
<evidence type="ECO:0000256" key="6">
    <source>
        <dbReference type="SAM" id="Phobius"/>
    </source>
</evidence>
<dbReference type="Proteomes" id="UP000193986">
    <property type="component" value="Unassembled WGS sequence"/>
</dbReference>
<feature type="region of interest" description="Disordered" evidence="5">
    <location>
        <begin position="348"/>
        <end position="381"/>
    </location>
</feature>
<dbReference type="InterPro" id="IPR011701">
    <property type="entry name" value="MFS"/>
</dbReference>
<dbReference type="InParanoid" id="A0A1Y2B8A5"/>
<evidence type="ECO:0000256" key="4">
    <source>
        <dbReference type="ARBA" id="ARBA00023136"/>
    </source>
</evidence>
<evidence type="ECO:0000256" key="5">
    <source>
        <dbReference type="SAM" id="MobiDB-lite"/>
    </source>
</evidence>